<dbReference type="EMBL" id="JABUMX010000004">
    <property type="protein sequence ID" value="NTS32937.1"/>
    <property type="molecule type" value="Genomic_DNA"/>
</dbReference>
<dbReference type="Proteomes" id="UP000550508">
    <property type="component" value="Unassembled WGS sequence"/>
</dbReference>
<dbReference type="InterPro" id="IPR029046">
    <property type="entry name" value="LolA/LolB/LppX"/>
</dbReference>
<feature type="signal peptide" evidence="2">
    <location>
        <begin position="1"/>
        <end position="27"/>
    </location>
</feature>
<reference evidence="3 4" key="1">
    <citation type="submission" date="2020-05" db="EMBL/GenBank/DDBJ databases">
        <authorList>
            <person name="Kim M.K."/>
        </authorList>
    </citation>
    <scope>NUCLEOTIDE SEQUENCE [LARGE SCALE GENOMIC DNA]</scope>
    <source>
        <strain evidence="3 4">BT25</strain>
    </source>
</reference>
<dbReference type="InterPro" id="IPR019207">
    <property type="entry name" value="DUF2092"/>
</dbReference>
<sequence length="269" mass="29493">MQKMARNVKRFAATTLSVAAVALYAVAATLSAASADEADAKKLLKAMSDYVTAQKQISFNYDTNLEVVTKEHQKLLLASSGTIELDRPDKIRATRHGGFANVEMTFDGKTVTLFGKDANVYTQVDSPGSIDHLIDELRDKLHRPVPGADLLLPNVYDELMRDVTNVKDLGSGVIGGTECDHLAFRAKEVDWQFWIAQGDHPYPCRYVITAKKVDQGPQYSIQISDWKSGTDVSAADFGFKNATDAKQVDLKKLGDIDELPQHFAVGGSK</sequence>
<organism evidence="3 4">
    <name type="scientific">Phyllobacterium pellucidum</name>
    <dbReference type="NCBI Taxonomy" id="2740464"/>
    <lineage>
        <taxon>Bacteria</taxon>
        <taxon>Pseudomonadati</taxon>
        <taxon>Pseudomonadota</taxon>
        <taxon>Alphaproteobacteria</taxon>
        <taxon>Hyphomicrobiales</taxon>
        <taxon>Phyllobacteriaceae</taxon>
        <taxon>Phyllobacterium</taxon>
    </lineage>
</organism>
<proteinExistence type="predicted"/>
<protein>
    <submittedName>
        <fullName evidence="3">DUF2092 domain-containing protein</fullName>
    </submittedName>
</protein>
<comment type="caution">
    <text evidence="3">The sequence shown here is derived from an EMBL/GenBank/DDBJ whole genome shotgun (WGS) entry which is preliminary data.</text>
</comment>
<evidence type="ECO:0000256" key="1">
    <source>
        <dbReference type="ARBA" id="ARBA00022729"/>
    </source>
</evidence>
<dbReference type="PIRSF" id="PIRSF012443">
    <property type="entry name" value="UCP012443"/>
    <property type="match status" value="1"/>
</dbReference>
<feature type="chain" id="PRO_5032295996" evidence="2">
    <location>
        <begin position="28"/>
        <end position="269"/>
    </location>
</feature>
<evidence type="ECO:0000313" key="3">
    <source>
        <dbReference type="EMBL" id="NTS32937.1"/>
    </source>
</evidence>
<evidence type="ECO:0000313" key="4">
    <source>
        <dbReference type="Proteomes" id="UP000550508"/>
    </source>
</evidence>
<gene>
    <name evidence="3" type="ORF">HQ945_16885</name>
</gene>
<dbReference type="SUPFAM" id="SSF89392">
    <property type="entry name" value="Prokaryotic lipoproteins and lipoprotein localization factors"/>
    <property type="match status" value="1"/>
</dbReference>
<dbReference type="AlphaFoldDB" id="A0A849VXC9"/>
<accession>A0A849VXC9</accession>
<dbReference type="Pfam" id="PF09865">
    <property type="entry name" value="DUF2092"/>
    <property type="match status" value="1"/>
</dbReference>
<name>A0A849VXC9_9HYPH</name>
<keyword evidence="4" id="KW-1185">Reference proteome</keyword>
<dbReference type="Gene3D" id="2.50.20.10">
    <property type="entry name" value="Lipoprotein localisation LolA/LolB/LppX"/>
    <property type="match status" value="1"/>
</dbReference>
<evidence type="ECO:0000256" key="2">
    <source>
        <dbReference type="SAM" id="SignalP"/>
    </source>
</evidence>
<keyword evidence="1 2" id="KW-0732">Signal</keyword>